<evidence type="ECO:0000313" key="2">
    <source>
        <dbReference type="Proteomes" id="UP000321926"/>
    </source>
</evidence>
<organism evidence="1 2">
    <name type="scientific">Pontibacter qinzhouensis</name>
    <dbReference type="NCBI Taxonomy" id="2603253"/>
    <lineage>
        <taxon>Bacteria</taxon>
        <taxon>Pseudomonadati</taxon>
        <taxon>Bacteroidota</taxon>
        <taxon>Cytophagia</taxon>
        <taxon>Cytophagales</taxon>
        <taxon>Hymenobacteraceae</taxon>
        <taxon>Pontibacter</taxon>
    </lineage>
</organism>
<accession>A0A5C8KCI7</accession>
<evidence type="ECO:0000313" key="1">
    <source>
        <dbReference type="EMBL" id="TXK49347.1"/>
    </source>
</evidence>
<dbReference type="Proteomes" id="UP000321926">
    <property type="component" value="Unassembled WGS sequence"/>
</dbReference>
<name>A0A5C8KCI7_9BACT</name>
<dbReference type="RefSeq" id="WP_147920891.1">
    <property type="nucleotide sequence ID" value="NZ_VRTY01000017.1"/>
</dbReference>
<gene>
    <name evidence="1" type="ORF">FVR03_06315</name>
</gene>
<dbReference type="PANTHER" id="PTHR46889:SF4">
    <property type="entry name" value="TRANSPOSASE INSO FOR INSERTION SEQUENCE ELEMENT IS911B-RELATED"/>
    <property type="match status" value="1"/>
</dbReference>
<dbReference type="InterPro" id="IPR050900">
    <property type="entry name" value="Transposase_IS3/IS150/IS904"/>
</dbReference>
<dbReference type="AlphaFoldDB" id="A0A5C8KCI7"/>
<keyword evidence="2" id="KW-1185">Reference proteome</keyword>
<dbReference type="OrthoDB" id="887091at2"/>
<reference evidence="1 2" key="1">
    <citation type="submission" date="2019-08" db="EMBL/GenBank/DDBJ databases">
        <authorList>
            <person name="Shi S."/>
        </authorList>
    </citation>
    <scope>NUCLEOTIDE SEQUENCE [LARGE SCALE GENOMIC DNA]</scope>
    <source>
        <strain evidence="1 2">GY10130</strain>
    </source>
</reference>
<dbReference type="EMBL" id="VRTY01000017">
    <property type="protein sequence ID" value="TXK49347.1"/>
    <property type="molecule type" value="Genomic_DNA"/>
</dbReference>
<dbReference type="InterPro" id="IPR012337">
    <property type="entry name" value="RNaseH-like_sf"/>
</dbReference>
<sequence>MEAEAIKVEAFQMAIRNSCLLYSLLFYSDWGVQYACSISQERLEGILVVQSMSKKGNCWDNAMKESFFKTKKTEIADHHHFATR</sequence>
<evidence type="ECO:0008006" key="3">
    <source>
        <dbReference type="Google" id="ProtNLM"/>
    </source>
</evidence>
<comment type="caution">
    <text evidence="1">The sequence shown here is derived from an EMBL/GenBank/DDBJ whole genome shotgun (WGS) entry which is preliminary data.</text>
</comment>
<protein>
    <recommendedName>
        <fullName evidence="3">Integrase catalytic domain-containing protein</fullName>
    </recommendedName>
</protein>
<dbReference type="PANTHER" id="PTHR46889">
    <property type="entry name" value="TRANSPOSASE INSF FOR INSERTION SEQUENCE IS3B-RELATED"/>
    <property type="match status" value="1"/>
</dbReference>
<dbReference type="SUPFAM" id="SSF53098">
    <property type="entry name" value="Ribonuclease H-like"/>
    <property type="match status" value="1"/>
</dbReference>
<proteinExistence type="predicted"/>